<dbReference type="InterPro" id="IPR001279">
    <property type="entry name" value="Metallo-B-lactamas"/>
</dbReference>
<reference evidence="2 3" key="1">
    <citation type="journal article" date="2007" name="Science">
        <title>Sea anemone genome reveals ancestral eumetazoan gene repertoire and genomic organization.</title>
        <authorList>
            <person name="Putnam N.H."/>
            <person name="Srivastava M."/>
            <person name="Hellsten U."/>
            <person name="Dirks B."/>
            <person name="Chapman J."/>
            <person name="Salamov A."/>
            <person name="Terry A."/>
            <person name="Shapiro H."/>
            <person name="Lindquist E."/>
            <person name="Kapitonov V.V."/>
            <person name="Jurka J."/>
            <person name="Genikhovich G."/>
            <person name="Grigoriev I.V."/>
            <person name="Lucas S.M."/>
            <person name="Steele R.E."/>
            <person name="Finnerty J.R."/>
            <person name="Technau U."/>
            <person name="Martindale M.Q."/>
            <person name="Rokhsar D.S."/>
        </authorList>
    </citation>
    <scope>NUCLEOTIDE SEQUENCE [LARGE SCALE GENOMIC DNA]</scope>
    <source>
        <strain evidence="3">CH2 X CH6</strain>
    </source>
</reference>
<accession>A7RLS9</accession>
<sequence>MSIEREPFTYKKYPNGVYLVRETFYRAWSLANIFVVKGATKDLIIDTGIGLWDLPGFLKNHDLISKKKPYEAVATHIHFDHSGGLHQFENFAIHRLEANAISTGDAFELAWHMTQAEILQPPTPNWQAQDYKTPNATPTRVLDDGDVFDLGNRKIRVLHLPGHTKGSIALYEEDTKSLWTGDIIYQGPIIDCAPTSYIPDYIKACEQLKQLAPYVDIVFPGHGDIFDGKTLDQLLTDYLASKQACCSGVKDSMLRTAFGVMVKVHAKPSYWTFFFTNNNNFKQQRFGNT</sequence>
<dbReference type="EMBL" id="DS469518">
    <property type="protein sequence ID" value="EDO47747.1"/>
    <property type="molecule type" value="Genomic_DNA"/>
</dbReference>
<dbReference type="PANTHER" id="PTHR42951">
    <property type="entry name" value="METALLO-BETA-LACTAMASE DOMAIN-CONTAINING"/>
    <property type="match status" value="1"/>
</dbReference>
<dbReference type="PhylomeDB" id="A7RLS9"/>
<organism evidence="2 3">
    <name type="scientific">Nematostella vectensis</name>
    <name type="common">Starlet sea anemone</name>
    <dbReference type="NCBI Taxonomy" id="45351"/>
    <lineage>
        <taxon>Eukaryota</taxon>
        <taxon>Metazoa</taxon>
        <taxon>Cnidaria</taxon>
        <taxon>Anthozoa</taxon>
        <taxon>Hexacorallia</taxon>
        <taxon>Actiniaria</taxon>
        <taxon>Edwardsiidae</taxon>
        <taxon>Nematostella</taxon>
    </lineage>
</organism>
<evidence type="ECO:0000313" key="2">
    <source>
        <dbReference type="EMBL" id="EDO47747.1"/>
    </source>
</evidence>
<evidence type="ECO:0000313" key="3">
    <source>
        <dbReference type="Proteomes" id="UP000001593"/>
    </source>
</evidence>
<keyword evidence="3" id="KW-1185">Reference proteome</keyword>
<dbReference type="HOGENOM" id="CLU_030571_0_2_1"/>
<dbReference type="PANTHER" id="PTHR42951:SF4">
    <property type="entry name" value="ACYL-COENZYME A THIOESTERASE MBLAC2"/>
    <property type="match status" value="1"/>
</dbReference>
<dbReference type="STRING" id="45351.A7RLS9"/>
<gene>
    <name evidence="2" type="ORF">NEMVEDRAFT_v1g239195</name>
</gene>
<protein>
    <recommendedName>
        <fullName evidence="1">Metallo-beta-lactamase domain-containing protein</fullName>
    </recommendedName>
</protein>
<dbReference type="Gene3D" id="3.60.15.10">
    <property type="entry name" value="Ribonuclease Z/Hydroxyacylglutathione hydrolase-like"/>
    <property type="match status" value="1"/>
</dbReference>
<name>A7RLS9_NEMVE</name>
<proteinExistence type="predicted"/>
<evidence type="ECO:0000259" key="1">
    <source>
        <dbReference type="SMART" id="SM00849"/>
    </source>
</evidence>
<dbReference type="InParanoid" id="A7RLS9"/>
<dbReference type="Proteomes" id="UP000001593">
    <property type="component" value="Unassembled WGS sequence"/>
</dbReference>
<dbReference type="InterPro" id="IPR036866">
    <property type="entry name" value="RibonucZ/Hydroxyglut_hydro"/>
</dbReference>
<dbReference type="AlphaFoldDB" id="A7RLS9"/>
<dbReference type="SUPFAM" id="SSF56281">
    <property type="entry name" value="Metallo-hydrolase/oxidoreductase"/>
    <property type="match status" value="1"/>
</dbReference>
<dbReference type="eggNOG" id="KOG0813">
    <property type="taxonomic scope" value="Eukaryota"/>
</dbReference>
<dbReference type="FunCoup" id="A7RLS9">
    <property type="interactions" value="54"/>
</dbReference>
<dbReference type="InterPro" id="IPR050855">
    <property type="entry name" value="NDM-1-like"/>
</dbReference>
<feature type="domain" description="Metallo-beta-lactamase" evidence="1">
    <location>
        <begin position="30"/>
        <end position="222"/>
    </location>
</feature>
<dbReference type="SMART" id="SM00849">
    <property type="entry name" value="Lactamase_B"/>
    <property type="match status" value="1"/>
</dbReference>
<dbReference type="Pfam" id="PF00753">
    <property type="entry name" value="Lactamase_B"/>
    <property type="match status" value="1"/>
</dbReference>